<keyword evidence="2" id="KW-1185">Reference proteome</keyword>
<evidence type="ECO:0000313" key="2">
    <source>
        <dbReference type="Proteomes" id="UP000832034"/>
    </source>
</evidence>
<dbReference type="Proteomes" id="UP000832034">
    <property type="component" value="Chromosome"/>
</dbReference>
<gene>
    <name evidence="1" type="ORF">LVJ81_10440</name>
</gene>
<evidence type="ECO:0000313" key="1">
    <source>
        <dbReference type="EMBL" id="UOO92036.1"/>
    </source>
</evidence>
<dbReference type="Pfam" id="PF04463">
    <property type="entry name" value="2-thiour_desulf"/>
    <property type="match status" value="1"/>
</dbReference>
<dbReference type="RefSeq" id="WP_040755949.1">
    <property type="nucleotide sequence ID" value="NZ_CP091512.1"/>
</dbReference>
<reference evidence="1" key="2">
    <citation type="journal article" date="2022" name="Res Sq">
        <title>Evolution of multicellular longitudinally dividing oral cavity symbionts (Neisseriaceae).</title>
        <authorList>
            <person name="Nyongesa S."/>
            <person name="Weber P."/>
            <person name="Bernet E."/>
            <person name="Pullido F."/>
            <person name="Nieckarz M."/>
            <person name="Delaby M."/>
            <person name="Nieves C."/>
            <person name="Viehboeck T."/>
            <person name="Krause N."/>
            <person name="Rivera-Millot A."/>
            <person name="Nakamura A."/>
            <person name="Vischer N."/>
            <person name="VanNieuwenhze M."/>
            <person name="Brun Y."/>
            <person name="Cava F."/>
            <person name="Bulgheresi S."/>
            <person name="Veyrier F."/>
        </authorList>
    </citation>
    <scope>NUCLEOTIDE SEQUENCE</scope>
    <source>
        <strain evidence="1">SAG 1488-6</strain>
    </source>
</reference>
<dbReference type="EMBL" id="CP091512">
    <property type="protein sequence ID" value="UOO92036.1"/>
    <property type="molecule type" value="Genomic_DNA"/>
</dbReference>
<protein>
    <submittedName>
        <fullName evidence="1">DUF523 domain-containing protein</fullName>
    </submittedName>
</protein>
<dbReference type="PANTHER" id="PTHR30087">
    <property type="entry name" value="INNER MEMBRANE PROTEIN"/>
    <property type="match status" value="1"/>
</dbReference>
<accession>A0ABY4E8E9</accession>
<sequence>MGVSETVGISACLCGQSVRYDGKHCLMDNAPSTDQRFMICPEVMGGLSTPRAAAEIVGGDGWDVWQGHAKVITRDGSDVTQAFKQGALLALQSLQDAQIKTVWLKSKSPSCGSGQIYDGSFQGVLKQGDGVTTALLRQHGIAVVSV</sequence>
<dbReference type="PANTHER" id="PTHR30087:SF1">
    <property type="entry name" value="HYPOTHETICAL CYTOSOLIC PROTEIN"/>
    <property type="match status" value="1"/>
</dbReference>
<organism evidence="1 2">
    <name type="scientific">Vitreoscilla stercoraria</name>
    <dbReference type="NCBI Taxonomy" id="61"/>
    <lineage>
        <taxon>Bacteria</taxon>
        <taxon>Pseudomonadati</taxon>
        <taxon>Pseudomonadota</taxon>
        <taxon>Betaproteobacteria</taxon>
        <taxon>Neisseriales</taxon>
        <taxon>Neisseriaceae</taxon>
        <taxon>Vitreoscilla</taxon>
    </lineage>
</organism>
<reference evidence="1" key="1">
    <citation type="submission" date="2021-12" db="EMBL/GenBank/DDBJ databases">
        <authorList>
            <person name="Veyrier F.J."/>
        </authorList>
    </citation>
    <scope>NUCLEOTIDE SEQUENCE</scope>
    <source>
        <strain evidence="1">SAG 1488-6</strain>
    </source>
</reference>
<name>A0ABY4E8E9_VITST</name>
<proteinExistence type="predicted"/>
<dbReference type="InterPro" id="IPR007553">
    <property type="entry name" value="2-thiour_desulf"/>
</dbReference>